<proteinExistence type="predicted"/>
<feature type="compositionally biased region" description="Polar residues" evidence="1">
    <location>
        <begin position="144"/>
        <end position="154"/>
    </location>
</feature>
<gene>
    <name evidence="2" type="ORF">NIDE0184</name>
</gene>
<accession>D8P9Q9</accession>
<protein>
    <submittedName>
        <fullName evidence="2">Uncharacterized protein</fullName>
    </submittedName>
</protein>
<evidence type="ECO:0000256" key="1">
    <source>
        <dbReference type="SAM" id="MobiDB-lite"/>
    </source>
</evidence>
<feature type="region of interest" description="Disordered" evidence="1">
    <location>
        <begin position="127"/>
        <end position="154"/>
    </location>
</feature>
<evidence type="ECO:0000313" key="3">
    <source>
        <dbReference type="Proteomes" id="UP000001660"/>
    </source>
</evidence>
<name>D8P9Q9_9BACT</name>
<dbReference type="HOGENOM" id="CLU_1701025_0_0_0"/>
<dbReference type="Proteomes" id="UP000001660">
    <property type="component" value="Chromosome"/>
</dbReference>
<sequence>MLREWFNPAVTDLFLRFAIEHPQDRMQSVKIDGPEGRCHEVCLTHCTHHADLLPWFGFVLLEENGETRWWLHSRATTADLGTRLENDPTFSHSTRYIGTLWSRELFRAITRKPGAAVPDPLPEVFRRSVHEQPTSKEGRRWVESRQSTLPAEKI</sequence>
<dbReference type="EMBL" id="FP929003">
    <property type="protein sequence ID" value="CBK39968.1"/>
    <property type="molecule type" value="Genomic_DNA"/>
</dbReference>
<dbReference type="KEGG" id="nde:NIDE0184"/>
<dbReference type="AlphaFoldDB" id="D8P9Q9"/>
<reference evidence="2 3" key="1">
    <citation type="journal article" date="2010" name="Proc. Natl. Acad. Sci. U.S.A.">
        <title>A Nitrospira metagenome illuminates the physiology and evolution of globally important nitrite-oxidizing bacteria.</title>
        <authorList>
            <person name="Lucker S."/>
            <person name="Wagner M."/>
            <person name="Maixner F."/>
            <person name="Pelletier E."/>
            <person name="Koch H."/>
            <person name="Vacherie B."/>
            <person name="Rattei T."/>
            <person name="Sinninghe Damste J."/>
            <person name="Spieck E."/>
            <person name="Le Paslier D."/>
            <person name="Daims H."/>
        </authorList>
    </citation>
    <scope>NUCLEOTIDE SEQUENCE [LARGE SCALE GENOMIC DNA]</scope>
</reference>
<feature type="compositionally biased region" description="Basic and acidic residues" evidence="1">
    <location>
        <begin position="127"/>
        <end position="143"/>
    </location>
</feature>
<organism evidence="2 3">
    <name type="scientific">Nitrospira defluvii</name>
    <dbReference type="NCBI Taxonomy" id="330214"/>
    <lineage>
        <taxon>Bacteria</taxon>
        <taxon>Pseudomonadati</taxon>
        <taxon>Nitrospirota</taxon>
        <taxon>Nitrospiria</taxon>
        <taxon>Nitrospirales</taxon>
        <taxon>Nitrospiraceae</taxon>
        <taxon>Nitrospira</taxon>
    </lineage>
</organism>
<keyword evidence="3" id="KW-1185">Reference proteome</keyword>
<evidence type="ECO:0000313" key="2">
    <source>
        <dbReference type="EMBL" id="CBK39968.1"/>
    </source>
</evidence>